<dbReference type="InterPro" id="IPR049818">
    <property type="entry name" value="Expansin_EXLX1-like"/>
</dbReference>
<dbReference type="SUPFAM" id="SSF50685">
    <property type="entry name" value="Barwin-like endoglucanases"/>
    <property type="match status" value="1"/>
</dbReference>
<evidence type="ECO:0000256" key="1">
    <source>
        <dbReference type="ARBA" id="ARBA00022729"/>
    </source>
</evidence>
<evidence type="ECO:0000313" key="3">
    <source>
        <dbReference type="Proteomes" id="UP000297280"/>
    </source>
</evidence>
<protein>
    <submittedName>
        <fullName evidence="2">Uncharacterized protein</fullName>
    </submittedName>
</protein>
<dbReference type="Proteomes" id="UP000297280">
    <property type="component" value="Unassembled WGS sequence"/>
</dbReference>
<dbReference type="AlphaFoldDB" id="A0A4Z1KJN0"/>
<evidence type="ECO:0000313" key="2">
    <source>
        <dbReference type="EMBL" id="TGO81657.1"/>
    </source>
</evidence>
<dbReference type="PANTHER" id="PTHR31836">
    <property type="match status" value="1"/>
</dbReference>
<dbReference type="OrthoDB" id="406505at2759"/>
<name>A0A4Z1KJN0_9HELO</name>
<dbReference type="InterPro" id="IPR036908">
    <property type="entry name" value="RlpA-like_sf"/>
</dbReference>
<proteinExistence type="predicted"/>
<dbReference type="Gene3D" id="2.60.40.760">
    <property type="entry name" value="Expansin, cellulose-binding-like domain"/>
    <property type="match status" value="1"/>
</dbReference>
<reference evidence="2 3" key="1">
    <citation type="submission" date="2017-12" db="EMBL/GenBank/DDBJ databases">
        <title>Comparative genomics of Botrytis spp.</title>
        <authorList>
            <person name="Valero-Jimenez C.A."/>
            <person name="Tapia P."/>
            <person name="Veloso J."/>
            <person name="Silva-Moreno E."/>
            <person name="Staats M."/>
            <person name="Valdes J.H."/>
            <person name="Van Kan J.A.L."/>
        </authorList>
    </citation>
    <scope>NUCLEOTIDE SEQUENCE [LARGE SCALE GENOMIC DNA]</scope>
    <source>
        <strain evidence="2 3">MUCL3349</strain>
    </source>
</reference>
<sequence>MVFSIKNLATASTFLSIAQGSVMGKRALSGQATYYGGNTQGGSCSFSTYTLPSNIFGTALSDSNWATASQCGRCVSVTGPSGNSVTAMITDECVGCGTNHLDLYTKAFSSLAPLSKGIIGITWDYVDCPITTPLQLHLKEGVSANYFSMQVVNAAEGVSTLDVSTDGGSTWKPTTRTTYNFFLHPAGYGATVDVRVTGLSGKTVIVKKIAVTPGSVVTASANLA</sequence>
<dbReference type="PANTHER" id="PTHR31836:SF21">
    <property type="entry name" value="EXPANSIN-LIKE PROTEIN 7"/>
    <property type="match status" value="1"/>
</dbReference>
<dbReference type="EMBL" id="PQXO01001059">
    <property type="protein sequence ID" value="TGO81657.1"/>
    <property type="molecule type" value="Genomic_DNA"/>
</dbReference>
<dbReference type="CDD" id="cd22271">
    <property type="entry name" value="DPBB_EXP_N-like"/>
    <property type="match status" value="1"/>
</dbReference>
<comment type="caution">
    <text evidence="2">The sequence shown here is derived from an EMBL/GenBank/DDBJ whole genome shotgun (WGS) entry which is preliminary data.</text>
</comment>
<dbReference type="InterPro" id="IPR051477">
    <property type="entry name" value="Expansin_CellWall"/>
</dbReference>
<dbReference type="SUPFAM" id="SSF49590">
    <property type="entry name" value="PHL pollen allergen"/>
    <property type="match status" value="1"/>
</dbReference>
<dbReference type="NCBIfam" id="NF041144">
    <property type="entry name" value="expansin_EXLX1"/>
    <property type="match status" value="1"/>
</dbReference>
<dbReference type="STRING" id="87229.A0A4Z1KJN0"/>
<organism evidence="2 3">
    <name type="scientific">Botrytis porri</name>
    <dbReference type="NCBI Taxonomy" id="87229"/>
    <lineage>
        <taxon>Eukaryota</taxon>
        <taxon>Fungi</taxon>
        <taxon>Dikarya</taxon>
        <taxon>Ascomycota</taxon>
        <taxon>Pezizomycotina</taxon>
        <taxon>Leotiomycetes</taxon>
        <taxon>Helotiales</taxon>
        <taxon>Sclerotiniaceae</taxon>
        <taxon>Botrytis</taxon>
    </lineage>
</organism>
<accession>A0A4Z1KJN0</accession>
<keyword evidence="1" id="KW-0732">Signal</keyword>
<dbReference type="Gene3D" id="2.40.40.10">
    <property type="entry name" value="RlpA-like domain"/>
    <property type="match status" value="1"/>
</dbReference>
<gene>
    <name evidence="2" type="ORF">BPOR_1065g00030</name>
</gene>
<keyword evidence="3" id="KW-1185">Reference proteome</keyword>
<dbReference type="InterPro" id="IPR036749">
    <property type="entry name" value="Expansin_CBD_sf"/>
</dbReference>